<evidence type="ECO:0000256" key="6">
    <source>
        <dbReference type="SAM" id="Phobius"/>
    </source>
</evidence>
<evidence type="ECO:0000259" key="7">
    <source>
        <dbReference type="Pfam" id="PF02687"/>
    </source>
</evidence>
<dbReference type="AlphaFoldDB" id="A0A239L4U5"/>
<evidence type="ECO:0000256" key="3">
    <source>
        <dbReference type="ARBA" id="ARBA00022692"/>
    </source>
</evidence>
<dbReference type="Proteomes" id="UP000198393">
    <property type="component" value="Unassembled WGS sequence"/>
</dbReference>
<evidence type="ECO:0000256" key="2">
    <source>
        <dbReference type="ARBA" id="ARBA00022475"/>
    </source>
</evidence>
<feature type="transmembrane region" description="Helical" evidence="6">
    <location>
        <begin position="670"/>
        <end position="692"/>
    </location>
</feature>
<organism evidence="9 10">
    <name type="scientific">Ekhidna lutea</name>
    <dbReference type="NCBI Taxonomy" id="447679"/>
    <lineage>
        <taxon>Bacteria</taxon>
        <taxon>Pseudomonadati</taxon>
        <taxon>Bacteroidota</taxon>
        <taxon>Cytophagia</taxon>
        <taxon>Cytophagales</taxon>
        <taxon>Reichenbachiellaceae</taxon>
        <taxon>Ekhidna</taxon>
    </lineage>
</organism>
<dbReference type="InterPro" id="IPR003838">
    <property type="entry name" value="ABC3_permease_C"/>
</dbReference>
<evidence type="ECO:0000313" key="9">
    <source>
        <dbReference type="EMBL" id="SNT25330.1"/>
    </source>
</evidence>
<evidence type="ECO:0000256" key="4">
    <source>
        <dbReference type="ARBA" id="ARBA00022989"/>
    </source>
</evidence>
<feature type="domain" description="MacB-like periplasmic core" evidence="8">
    <location>
        <begin position="21"/>
        <end position="235"/>
    </location>
</feature>
<dbReference type="InterPro" id="IPR050250">
    <property type="entry name" value="Macrolide_Exporter_MacB"/>
</dbReference>
<comment type="subcellular location">
    <subcellularLocation>
        <location evidence="1">Cell membrane</location>
        <topology evidence="1">Multi-pass membrane protein</topology>
    </subcellularLocation>
</comment>
<dbReference type="GO" id="GO:0022857">
    <property type="term" value="F:transmembrane transporter activity"/>
    <property type="evidence" value="ECO:0007669"/>
    <property type="project" value="TreeGrafter"/>
</dbReference>
<feature type="transmembrane region" description="Helical" evidence="6">
    <location>
        <begin position="338"/>
        <end position="358"/>
    </location>
</feature>
<feature type="domain" description="ABC3 transporter permease C-terminal" evidence="7">
    <location>
        <begin position="288"/>
        <end position="389"/>
    </location>
</feature>
<accession>A0A239L4U5</accession>
<feature type="transmembrane region" description="Helical" evidence="6">
    <location>
        <begin position="282"/>
        <end position="302"/>
    </location>
</feature>
<feature type="domain" description="ABC3 transporter permease C-terminal" evidence="7">
    <location>
        <begin position="674"/>
        <end position="786"/>
    </location>
</feature>
<dbReference type="Pfam" id="PF02687">
    <property type="entry name" value="FtsX"/>
    <property type="match status" value="2"/>
</dbReference>
<feature type="transmembrane region" description="Helical" evidence="6">
    <location>
        <begin position="20"/>
        <end position="41"/>
    </location>
</feature>
<feature type="transmembrane region" description="Helical" evidence="6">
    <location>
        <begin position="422"/>
        <end position="446"/>
    </location>
</feature>
<dbReference type="Pfam" id="PF12704">
    <property type="entry name" value="MacB_PCD"/>
    <property type="match status" value="2"/>
</dbReference>
<feature type="transmembrane region" description="Helical" evidence="6">
    <location>
        <begin position="378"/>
        <end position="401"/>
    </location>
</feature>
<dbReference type="EMBL" id="FZPD01000005">
    <property type="protein sequence ID" value="SNT25330.1"/>
    <property type="molecule type" value="Genomic_DNA"/>
</dbReference>
<feature type="transmembrane region" description="Helical" evidence="6">
    <location>
        <begin position="713"/>
        <end position="736"/>
    </location>
</feature>
<dbReference type="RefSeq" id="WP_089357664.1">
    <property type="nucleotide sequence ID" value="NZ_FZPD01000005.1"/>
</dbReference>
<proteinExistence type="predicted"/>
<evidence type="ECO:0000313" key="10">
    <source>
        <dbReference type="Proteomes" id="UP000198393"/>
    </source>
</evidence>
<dbReference type="PANTHER" id="PTHR30572">
    <property type="entry name" value="MEMBRANE COMPONENT OF TRANSPORTER-RELATED"/>
    <property type="match status" value="1"/>
</dbReference>
<keyword evidence="2" id="KW-1003">Cell membrane</keyword>
<evidence type="ECO:0000256" key="5">
    <source>
        <dbReference type="ARBA" id="ARBA00023136"/>
    </source>
</evidence>
<dbReference type="InterPro" id="IPR025857">
    <property type="entry name" value="MacB_PCD"/>
</dbReference>
<feature type="transmembrane region" description="Helical" evidence="6">
    <location>
        <begin position="756"/>
        <end position="776"/>
    </location>
</feature>
<sequence length="793" mass="89475">MLKNYFLVAIRHLKRQPGYALLNILGLTIGIASALLIVLYLNQETSFDKHHPNAENIYRISADITEPDNAFRWAVSQPPLGKTVNEEFQEIKQFTRFAGGGNSRFRYDDRNYEAENWYLVDSTVFEVFAVNFLQGDPVTALDAPNSVAISKTLADKVFKGENPMGKLLETERFSYKVTGVYEDIPVTSHIRPDAMASFSTNERYANSQSWGGFGLYTYVVLNEGVDPAYVEKRLNDEIIPKYVATIFDQFDIKVKYEMINILDIHLYSDFQNEPSALGNIDYIYIFLAVAIFLVLIACINYMNLATARSMRRSLEVGIRKVMGAVRTSLIRQFIMESVLIALVSMAISILVLLVAVPLINDQLGTSLMLSDLTSKEIIMTLVGILIFTGLVSGSYPAFYLSGFSPIKAIKGGAGSKRTGNVWLRRVLVGIQFAVSIFMLIGTLVIYQQMQYVRNADLGFNKDQVINFSLNRATSERWETLRTKLLANPNIENASTSTTVPGNGFGKNVMQVETKEGVMEEYGVDWFGVDYDYVEVLDIELVKGRNFSRDHLSDTATAVLVNEAMVARFDWDDPIGKRFQFDRDSTVFHKVIGVIKDFHHQSMYNPIESFMIYPNLNNRQAMVKISGDLEEGIDHIQASWEELFPNAPFEYQFLDQNFMRDYESDQLRGQLFLGFALMMIIISGLGLLGLASFTAEQRTKEISVRKVLGADVKGLVLLLVKDFIWLVLVGALPAFIIGYKIMNNWLGDFEYHTEINLVIFVVVLLIVTAFVMLTTGFQAYKAASVNPADNLKYE</sequence>
<evidence type="ECO:0000256" key="1">
    <source>
        <dbReference type="ARBA" id="ARBA00004651"/>
    </source>
</evidence>
<feature type="domain" description="MacB-like periplasmic core" evidence="8">
    <location>
        <begin position="433"/>
        <end position="612"/>
    </location>
</feature>
<name>A0A239L4U5_EKHLU</name>
<keyword evidence="3 6" id="KW-0812">Transmembrane</keyword>
<gene>
    <name evidence="9" type="ORF">SAMN05421640_2968</name>
</gene>
<dbReference type="PANTHER" id="PTHR30572:SF18">
    <property type="entry name" value="ABC-TYPE MACROLIDE FAMILY EXPORT SYSTEM PERMEASE COMPONENT 2"/>
    <property type="match status" value="1"/>
</dbReference>
<keyword evidence="10" id="KW-1185">Reference proteome</keyword>
<evidence type="ECO:0000259" key="8">
    <source>
        <dbReference type="Pfam" id="PF12704"/>
    </source>
</evidence>
<reference evidence="9 10" key="1">
    <citation type="submission" date="2017-06" db="EMBL/GenBank/DDBJ databases">
        <authorList>
            <person name="Kim H.J."/>
            <person name="Triplett B.A."/>
        </authorList>
    </citation>
    <scope>NUCLEOTIDE SEQUENCE [LARGE SCALE GENOMIC DNA]</scope>
    <source>
        <strain evidence="9 10">DSM 19307</strain>
    </source>
</reference>
<dbReference type="GO" id="GO:0005886">
    <property type="term" value="C:plasma membrane"/>
    <property type="evidence" value="ECO:0007669"/>
    <property type="project" value="UniProtKB-SubCell"/>
</dbReference>
<dbReference type="OrthoDB" id="5933722at2"/>
<keyword evidence="5 6" id="KW-0472">Membrane</keyword>
<protein>
    <submittedName>
        <fullName evidence="9">Putative ABC transport system permease protein</fullName>
    </submittedName>
</protein>
<keyword evidence="4 6" id="KW-1133">Transmembrane helix</keyword>